<feature type="domain" description="AFP-like" evidence="1">
    <location>
        <begin position="288"/>
        <end position="351"/>
    </location>
</feature>
<accession>A0A6C0E882</accession>
<evidence type="ECO:0000313" key="2">
    <source>
        <dbReference type="EMBL" id="QHT24613.1"/>
    </source>
</evidence>
<dbReference type="AlphaFoldDB" id="A0A6C0E882"/>
<organism evidence="2">
    <name type="scientific">viral metagenome</name>
    <dbReference type="NCBI Taxonomy" id="1070528"/>
    <lineage>
        <taxon>unclassified sequences</taxon>
        <taxon>metagenomes</taxon>
        <taxon>organismal metagenomes</taxon>
    </lineage>
</organism>
<dbReference type="SUPFAM" id="SSF51269">
    <property type="entry name" value="AFP III-like domain"/>
    <property type="match status" value="1"/>
</dbReference>
<dbReference type="InterPro" id="IPR057736">
    <property type="entry name" value="SAF_PseI/NeuA/NeuB"/>
</dbReference>
<dbReference type="Gene3D" id="3.20.20.70">
    <property type="entry name" value="Aldolase class I"/>
    <property type="match status" value="1"/>
</dbReference>
<dbReference type="InterPro" id="IPR006190">
    <property type="entry name" value="SAF_AFP_Neu5Ac"/>
</dbReference>
<dbReference type="InterPro" id="IPR051690">
    <property type="entry name" value="PseI-like"/>
</dbReference>
<proteinExistence type="predicted"/>
<dbReference type="GO" id="GO:0016051">
    <property type="term" value="P:carbohydrate biosynthetic process"/>
    <property type="evidence" value="ECO:0007669"/>
    <property type="project" value="InterPro"/>
</dbReference>
<dbReference type="InterPro" id="IPR013974">
    <property type="entry name" value="SAF"/>
</dbReference>
<dbReference type="PROSITE" id="PS50844">
    <property type="entry name" value="AFP_LIKE"/>
    <property type="match status" value="1"/>
</dbReference>
<dbReference type="EMBL" id="MN739747">
    <property type="protein sequence ID" value="QHT24613.1"/>
    <property type="molecule type" value="Genomic_DNA"/>
</dbReference>
<dbReference type="SUPFAM" id="SSF51569">
    <property type="entry name" value="Aldolase"/>
    <property type="match status" value="1"/>
</dbReference>
<reference evidence="2" key="1">
    <citation type="journal article" date="2020" name="Nature">
        <title>Giant virus diversity and host interactions through global metagenomics.</title>
        <authorList>
            <person name="Schulz F."/>
            <person name="Roux S."/>
            <person name="Paez-Espino D."/>
            <person name="Jungbluth S."/>
            <person name="Walsh D.A."/>
            <person name="Denef V.J."/>
            <person name="McMahon K.D."/>
            <person name="Konstantinidis K.T."/>
            <person name="Eloe-Fadrosh E.A."/>
            <person name="Kyrpides N.C."/>
            <person name="Woyke T."/>
        </authorList>
    </citation>
    <scope>NUCLEOTIDE SEQUENCE</scope>
    <source>
        <strain evidence="2">GVMAG-M-3300023179-150</strain>
    </source>
</reference>
<dbReference type="Pfam" id="PF08666">
    <property type="entry name" value="SAF"/>
    <property type="match status" value="1"/>
</dbReference>
<dbReference type="PANTHER" id="PTHR42966">
    <property type="entry name" value="N-ACETYLNEURAMINATE SYNTHASE"/>
    <property type="match status" value="1"/>
</dbReference>
<dbReference type="Pfam" id="PF03102">
    <property type="entry name" value="NeuB"/>
    <property type="match status" value="1"/>
</dbReference>
<dbReference type="Gene3D" id="3.90.1210.10">
    <property type="entry name" value="Antifreeze-like/N-acetylneuraminic acid synthase C-terminal domain"/>
    <property type="match status" value="1"/>
</dbReference>
<dbReference type="PANTHER" id="PTHR42966:SF1">
    <property type="entry name" value="SIALIC ACID SYNTHASE"/>
    <property type="match status" value="1"/>
</dbReference>
<protein>
    <recommendedName>
        <fullName evidence="1">AFP-like domain-containing protein</fullName>
    </recommendedName>
</protein>
<name>A0A6C0E882_9ZZZZ</name>
<dbReference type="CDD" id="cd11615">
    <property type="entry name" value="SAF_NeuB_like"/>
    <property type="match status" value="1"/>
</dbReference>
<dbReference type="InterPro" id="IPR036732">
    <property type="entry name" value="AFP_Neu5c_C_sf"/>
</dbReference>
<sequence length="360" mass="40401">MKLGEIDLETIPFFFIAEAGINHNGSMENAKKLIDLAKETGSHCVKFQKRTISRILTKEGLDAPYINDNSFGKTYGEHKAFLEFSYDQFSELKKYSDEIGIMMTASGWDEESVDFLDSINVPFFKMASADLTNWPLLEHTAKKGRPMILSTGMTNLEIVKKTYEFVRQWNNDIVIMQCTSSYPTPESEIHLRVIETYKEEFPEAVIGFSGHEKGIAISQAAFVLGAKVIERHFTLDRTMKGGDHAASLEKQGLEKLIRDLNILSVALGNKIKKIQPSEISCFKKLTKSVVSTRQLDAGHIITRDDLTTKSPGASHNNDGINPMNLYKIIGTKVLKTIENDVVIPLKSLDIELDSDSNFRV</sequence>
<dbReference type="GO" id="GO:0047444">
    <property type="term" value="F:N-acylneuraminate-9-phosphate synthase activity"/>
    <property type="evidence" value="ECO:0007669"/>
    <property type="project" value="TreeGrafter"/>
</dbReference>
<dbReference type="InterPro" id="IPR013785">
    <property type="entry name" value="Aldolase_TIM"/>
</dbReference>
<dbReference type="InterPro" id="IPR013132">
    <property type="entry name" value="PseI/NeuA/B-like_N"/>
</dbReference>
<evidence type="ECO:0000259" key="1">
    <source>
        <dbReference type="PROSITE" id="PS50844"/>
    </source>
</evidence>